<dbReference type="AlphaFoldDB" id="A0A0G1CLD2"/>
<keyword evidence="1" id="KW-1133">Transmembrane helix</keyword>
<sequence length="371" mass="42288">MHELLIRLSFLFKRIETQIFLGWILAVHLFVILMLPSLPAATEKLSQYSLSQRFIKVWVTSADTFHYMNVAQKGYGEVSAVFFPLWPLLVRLTGVNDIVAILLASGLALGFLFLFVRLIKSWHIDIPTEKVILIFAAFPFSFVLLAPMSEPLYLVLVALTILFTEKKNYPLAAVCAALASATRMIGIILVLYILLKLWSERKSLIKRFWWSIPVSGLGLAVYSLYLKIAYGDFLLFYRQEQDWNRSLSSASVQKSATEIITTLGQIGGAYKPPPIVLLHLGAVLLGAWLLFKARKLLNFPLLSYCFLSLFIPLMSGTFLGMPRYLLSAFPLFIPLTQFLVKHRFLFYMYLLLSVMLQGYLLIRFLNYEMVA</sequence>
<evidence type="ECO:0000313" key="2">
    <source>
        <dbReference type="EMBL" id="KKS86292.1"/>
    </source>
</evidence>
<comment type="caution">
    <text evidence="2">The sequence shown here is derived from an EMBL/GenBank/DDBJ whole genome shotgun (WGS) entry which is preliminary data.</text>
</comment>
<evidence type="ECO:0008006" key="4">
    <source>
        <dbReference type="Google" id="ProtNLM"/>
    </source>
</evidence>
<feature type="transmembrane region" description="Helical" evidence="1">
    <location>
        <begin position="20"/>
        <end position="41"/>
    </location>
</feature>
<dbReference type="Proteomes" id="UP000034543">
    <property type="component" value="Unassembled WGS sequence"/>
</dbReference>
<feature type="transmembrane region" description="Helical" evidence="1">
    <location>
        <begin position="303"/>
        <end position="324"/>
    </location>
</feature>
<evidence type="ECO:0000313" key="3">
    <source>
        <dbReference type="Proteomes" id="UP000034543"/>
    </source>
</evidence>
<reference evidence="2 3" key="1">
    <citation type="journal article" date="2015" name="Nature">
        <title>rRNA introns, odd ribosomes, and small enigmatic genomes across a large radiation of phyla.</title>
        <authorList>
            <person name="Brown C.T."/>
            <person name="Hug L.A."/>
            <person name="Thomas B.C."/>
            <person name="Sharon I."/>
            <person name="Castelle C.J."/>
            <person name="Singh A."/>
            <person name="Wilkins M.J."/>
            <person name="Williams K.H."/>
            <person name="Banfield J.F."/>
        </authorList>
    </citation>
    <scope>NUCLEOTIDE SEQUENCE [LARGE SCALE GENOMIC DNA]</scope>
</reference>
<feature type="transmembrane region" description="Helical" evidence="1">
    <location>
        <begin position="274"/>
        <end position="291"/>
    </location>
</feature>
<gene>
    <name evidence="2" type="ORF">UV59_C0001G0015</name>
</gene>
<feature type="transmembrane region" description="Helical" evidence="1">
    <location>
        <begin position="98"/>
        <end position="119"/>
    </location>
</feature>
<dbReference type="EMBL" id="LCFB01000001">
    <property type="protein sequence ID" value="KKS86292.1"/>
    <property type="molecule type" value="Genomic_DNA"/>
</dbReference>
<keyword evidence="1" id="KW-0472">Membrane</keyword>
<accession>A0A0G1CLD2</accession>
<feature type="transmembrane region" description="Helical" evidence="1">
    <location>
        <begin position="169"/>
        <end position="195"/>
    </location>
</feature>
<name>A0A0G1CLD2_9BACT</name>
<feature type="transmembrane region" description="Helical" evidence="1">
    <location>
        <begin position="131"/>
        <end position="149"/>
    </location>
</feature>
<organism evidence="2 3">
    <name type="scientific">Candidatus Gottesmanbacteria bacterium GW2011_GWA1_43_11</name>
    <dbReference type="NCBI Taxonomy" id="1618436"/>
    <lineage>
        <taxon>Bacteria</taxon>
        <taxon>Candidatus Gottesmaniibacteriota</taxon>
    </lineage>
</organism>
<dbReference type="STRING" id="1618436.UV59_C0001G0015"/>
<feature type="transmembrane region" description="Helical" evidence="1">
    <location>
        <begin position="207"/>
        <end position="225"/>
    </location>
</feature>
<evidence type="ECO:0000256" key="1">
    <source>
        <dbReference type="SAM" id="Phobius"/>
    </source>
</evidence>
<proteinExistence type="predicted"/>
<keyword evidence="1" id="KW-0812">Transmembrane</keyword>
<protein>
    <recommendedName>
        <fullName evidence="4">Glycosyltransferase RgtA/B/C/D-like domain-containing protein</fullName>
    </recommendedName>
</protein>
<feature type="transmembrane region" description="Helical" evidence="1">
    <location>
        <begin position="344"/>
        <end position="362"/>
    </location>
</feature>